<feature type="domain" description="Aminotransferase class V" evidence="8">
    <location>
        <begin position="5"/>
        <end position="217"/>
    </location>
</feature>
<comment type="caution">
    <text evidence="9">The sequence shown here is derived from an EMBL/GenBank/DDBJ whole genome shotgun (WGS) entry which is preliminary data.</text>
</comment>
<dbReference type="EC" id="2.8.1.7" evidence="3"/>
<dbReference type="InterPro" id="IPR015422">
    <property type="entry name" value="PyrdxlP-dep_Trfase_small"/>
</dbReference>
<dbReference type="Pfam" id="PF00266">
    <property type="entry name" value="Aminotran_5"/>
    <property type="match status" value="1"/>
</dbReference>
<comment type="cofactor">
    <cofactor evidence="1">
        <name>pyridoxal 5'-phosphate</name>
        <dbReference type="ChEBI" id="CHEBI:597326"/>
    </cofactor>
</comment>
<dbReference type="PROSITE" id="PS00595">
    <property type="entry name" value="AA_TRANSFER_CLASS_5"/>
    <property type="match status" value="1"/>
</dbReference>
<dbReference type="InterPro" id="IPR015424">
    <property type="entry name" value="PyrdxlP-dep_Trfase"/>
</dbReference>
<evidence type="ECO:0000256" key="4">
    <source>
        <dbReference type="ARBA" id="ARBA00022723"/>
    </source>
</evidence>
<dbReference type="GO" id="GO:0031071">
    <property type="term" value="F:cysteine desulfurase activity"/>
    <property type="evidence" value="ECO:0007669"/>
    <property type="project" value="UniProtKB-EC"/>
</dbReference>
<dbReference type="InterPro" id="IPR015421">
    <property type="entry name" value="PyrdxlP-dep_Trfase_major"/>
</dbReference>
<keyword evidence="5" id="KW-0663">Pyridoxal phosphate</keyword>
<proteinExistence type="inferred from homology"/>
<keyword evidence="7" id="KW-0411">Iron-sulfur</keyword>
<keyword evidence="6" id="KW-0408">Iron</keyword>
<dbReference type="Gene3D" id="3.40.640.10">
    <property type="entry name" value="Type I PLP-dependent aspartate aminotransferase-like (Major domain)"/>
    <property type="match status" value="1"/>
</dbReference>
<dbReference type="GO" id="GO:0051536">
    <property type="term" value="F:iron-sulfur cluster binding"/>
    <property type="evidence" value="ECO:0007669"/>
    <property type="project" value="UniProtKB-KW"/>
</dbReference>
<reference evidence="9" key="1">
    <citation type="journal article" date="2014" name="Front. Microbiol.">
        <title>High frequency of phylogenetically diverse reductive dehalogenase-homologous genes in deep subseafloor sedimentary metagenomes.</title>
        <authorList>
            <person name="Kawai M."/>
            <person name="Futagami T."/>
            <person name="Toyoda A."/>
            <person name="Takaki Y."/>
            <person name="Nishi S."/>
            <person name="Hori S."/>
            <person name="Arai W."/>
            <person name="Tsubouchi T."/>
            <person name="Morono Y."/>
            <person name="Uchiyama I."/>
            <person name="Ito T."/>
            <person name="Fujiyama A."/>
            <person name="Inagaki F."/>
            <person name="Takami H."/>
        </authorList>
    </citation>
    <scope>NUCLEOTIDE SEQUENCE</scope>
    <source>
        <strain evidence="9">Expedition CK06-06</strain>
    </source>
</reference>
<dbReference type="AlphaFoldDB" id="X0V1E2"/>
<dbReference type="PANTHER" id="PTHR11601">
    <property type="entry name" value="CYSTEINE DESULFURYLASE FAMILY MEMBER"/>
    <property type="match status" value="1"/>
</dbReference>
<dbReference type="InterPro" id="IPR020578">
    <property type="entry name" value="Aminotrans_V_PyrdxlP_BS"/>
</dbReference>
<sequence>MTNMIYLDNAATSWPKPEAVYQAMDSFMRNIGASPGRSGHRPAIEAGRIIYETREGIAQLLGVDDPMRIIFTSNATEALNLVIRGILHPGDHAITSSMEHNSVMRPLRAMERGGSRITVVNCSPEGFLDPQDIEQAIEPNTGLIVLNHASNVMGTILPVAEVGQIARQHGVLFMVDAAQTVGCYPIDAEAMNIDLLVFSGHKGLYGPQGTGGLYLRKGI</sequence>
<dbReference type="EMBL" id="BARS01021581">
    <property type="protein sequence ID" value="GAG05262.1"/>
    <property type="molecule type" value="Genomic_DNA"/>
</dbReference>
<keyword evidence="4" id="KW-0479">Metal-binding</keyword>
<evidence type="ECO:0000256" key="7">
    <source>
        <dbReference type="ARBA" id="ARBA00023014"/>
    </source>
</evidence>
<evidence type="ECO:0000256" key="6">
    <source>
        <dbReference type="ARBA" id="ARBA00023004"/>
    </source>
</evidence>
<gene>
    <name evidence="9" type="ORF">S01H1_34642</name>
</gene>
<name>X0V1E2_9ZZZZ</name>
<evidence type="ECO:0000256" key="5">
    <source>
        <dbReference type="ARBA" id="ARBA00022898"/>
    </source>
</evidence>
<dbReference type="SUPFAM" id="SSF53383">
    <property type="entry name" value="PLP-dependent transferases"/>
    <property type="match status" value="1"/>
</dbReference>
<evidence type="ECO:0000259" key="8">
    <source>
        <dbReference type="Pfam" id="PF00266"/>
    </source>
</evidence>
<evidence type="ECO:0000256" key="3">
    <source>
        <dbReference type="ARBA" id="ARBA00012239"/>
    </source>
</evidence>
<dbReference type="InterPro" id="IPR000192">
    <property type="entry name" value="Aminotrans_V_dom"/>
</dbReference>
<dbReference type="GO" id="GO:0046872">
    <property type="term" value="F:metal ion binding"/>
    <property type="evidence" value="ECO:0007669"/>
    <property type="project" value="UniProtKB-KW"/>
</dbReference>
<dbReference type="PANTHER" id="PTHR11601:SF34">
    <property type="entry name" value="CYSTEINE DESULFURASE"/>
    <property type="match status" value="1"/>
</dbReference>
<evidence type="ECO:0000313" key="9">
    <source>
        <dbReference type="EMBL" id="GAG05262.1"/>
    </source>
</evidence>
<evidence type="ECO:0000256" key="2">
    <source>
        <dbReference type="ARBA" id="ARBA00006490"/>
    </source>
</evidence>
<organism evidence="9">
    <name type="scientific">marine sediment metagenome</name>
    <dbReference type="NCBI Taxonomy" id="412755"/>
    <lineage>
        <taxon>unclassified sequences</taxon>
        <taxon>metagenomes</taxon>
        <taxon>ecological metagenomes</taxon>
    </lineage>
</organism>
<evidence type="ECO:0000256" key="1">
    <source>
        <dbReference type="ARBA" id="ARBA00001933"/>
    </source>
</evidence>
<comment type="similarity">
    <text evidence="2">Belongs to the class-V pyridoxal-phosphate-dependent aminotransferase family. NifS/IscS subfamily.</text>
</comment>
<feature type="non-terminal residue" evidence="9">
    <location>
        <position position="219"/>
    </location>
</feature>
<accession>X0V1E2</accession>
<dbReference type="Gene3D" id="3.90.1150.10">
    <property type="entry name" value="Aspartate Aminotransferase, domain 1"/>
    <property type="match status" value="1"/>
</dbReference>
<protein>
    <recommendedName>
        <fullName evidence="3">cysteine desulfurase</fullName>
        <ecNumber evidence="3">2.8.1.7</ecNumber>
    </recommendedName>
</protein>